<dbReference type="GO" id="GO:0003950">
    <property type="term" value="F:NAD+ poly-ADP-ribosyltransferase activity"/>
    <property type="evidence" value="ECO:0007669"/>
    <property type="project" value="InterPro"/>
</dbReference>
<evidence type="ECO:0000259" key="6">
    <source>
        <dbReference type="PROSITE" id="PS51059"/>
    </source>
</evidence>
<gene>
    <name evidence="8" type="ORF">RHSIM_Rhsim11G0021100</name>
</gene>
<evidence type="ECO:0000256" key="3">
    <source>
        <dbReference type="ARBA" id="ARBA00023016"/>
    </source>
</evidence>
<evidence type="ECO:0000256" key="5">
    <source>
        <dbReference type="SAM" id="MobiDB-lite"/>
    </source>
</evidence>
<keyword evidence="9" id="KW-1185">Reference proteome</keyword>
<dbReference type="EMBL" id="WJXA01000011">
    <property type="protein sequence ID" value="KAF7127911.1"/>
    <property type="molecule type" value="Genomic_DNA"/>
</dbReference>
<dbReference type="PROSITE" id="PS51879">
    <property type="entry name" value="RST"/>
    <property type="match status" value="1"/>
</dbReference>
<comment type="caution">
    <text evidence="8">The sequence shown here is derived from an EMBL/GenBank/DDBJ whole genome shotgun (WGS) entry which is preliminary data.</text>
</comment>
<name>A0A834GAU1_RHOSS</name>
<reference evidence="8" key="1">
    <citation type="submission" date="2019-11" db="EMBL/GenBank/DDBJ databases">
        <authorList>
            <person name="Liu Y."/>
            <person name="Hou J."/>
            <person name="Li T.-Q."/>
            <person name="Guan C.-H."/>
            <person name="Wu X."/>
            <person name="Wu H.-Z."/>
            <person name="Ling F."/>
            <person name="Zhang R."/>
            <person name="Shi X.-G."/>
            <person name="Ren J.-P."/>
            <person name="Chen E.-F."/>
            <person name="Sun J.-M."/>
        </authorList>
    </citation>
    <scope>NUCLEOTIDE SEQUENCE</scope>
    <source>
        <strain evidence="8">Adult_tree_wgs_1</strain>
        <tissue evidence="8">Leaves</tissue>
    </source>
</reference>
<feature type="domain" description="RST" evidence="7">
    <location>
        <begin position="518"/>
        <end position="589"/>
    </location>
</feature>
<keyword evidence="3" id="KW-0346">Stress response</keyword>
<evidence type="ECO:0000313" key="8">
    <source>
        <dbReference type="EMBL" id="KAF7127911.1"/>
    </source>
</evidence>
<dbReference type="PROSITE" id="PS51059">
    <property type="entry name" value="PARP_CATALYTIC"/>
    <property type="match status" value="1"/>
</dbReference>
<keyword evidence="2" id="KW-0217">Developmental protein</keyword>
<sequence>MDSKWVKVLDNGRRQINRRRATQHAGNITEASHKVLRPQSKHNSLLTKLGKRKRSVGCKSKCAVHLRKSLLKNYSNLMKSGVPQRLLFYQDTEWNDFPRDLVEMVKDDFQMKKAAIEVQFNGCHLMLDILYMVQVDLKTGSRKPIAWIDEAGGCFFPQLHSCDGVYDCSHSDSDKIEEVMFADPNGASDIQLHLQIEINGVNDFDLQECVEESNIDVKRTRTEKKLSIGHYELGANDGDNQNSDAKMEDVVVEVQQIGEILSPKFEDGFESVDINVVKNMFTASMNPSKDASILEIIKCSGKLMESRWEIFQKQVEITRKYRGHPNVRYGWLASSKDGWSSIKMYGLAHCGTEIKAPFGSGVHLTSLKCALTSASNCDIDENGVGHMVFCRVILGNMEPVQPGSAQFHPSCENFDSGVDDLQNPSHYIVWNMNMNTHIYPEYVISFKMSEGAADILNVATEALVRKESQCVTTSQGHQQSQFQLVSSSVELEKNSPPCQNFESMPQQKAPGDCSSTSKTPKSPWMPFAMLFHAISTKVAPKDMKWVNMHYNMFRSKKISRDEFIRKLRFSVGDELLRSTIISLQDKLPSNFACPPKVPKEEREN</sequence>
<accession>A0A834GAU1</accession>
<dbReference type="Proteomes" id="UP000626092">
    <property type="component" value="Unassembled WGS sequence"/>
</dbReference>
<organism evidence="8 9">
    <name type="scientific">Rhododendron simsii</name>
    <name type="common">Sims's rhododendron</name>
    <dbReference type="NCBI Taxonomy" id="118357"/>
    <lineage>
        <taxon>Eukaryota</taxon>
        <taxon>Viridiplantae</taxon>
        <taxon>Streptophyta</taxon>
        <taxon>Embryophyta</taxon>
        <taxon>Tracheophyta</taxon>
        <taxon>Spermatophyta</taxon>
        <taxon>Magnoliopsida</taxon>
        <taxon>eudicotyledons</taxon>
        <taxon>Gunneridae</taxon>
        <taxon>Pentapetalae</taxon>
        <taxon>asterids</taxon>
        <taxon>Ericales</taxon>
        <taxon>Ericaceae</taxon>
        <taxon>Ericoideae</taxon>
        <taxon>Rhodoreae</taxon>
        <taxon>Rhododendron</taxon>
    </lineage>
</organism>
<protein>
    <recommendedName>
        <fullName evidence="10">Poly [ADP-ribose] polymerase</fullName>
    </recommendedName>
</protein>
<dbReference type="GO" id="GO:0005634">
    <property type="term" value="C:nucleus"/>
    <property type="evidence" value="ECO:0007669"/>
    <property type="project" value="UniProtKB-SubCell"/>
</dbReference>
<dbReference type="SUPFAM" id="SSF56399">
    <property type="entry name" value="ADP-ribosylation"/>
    <property type="match status" value="1"/>
</dbReference>
<feature type="region of interest" description="Disordered" evidence="5">
    <location>
        <begin position="493"/>
        <end position="518"/>
    </location>
</feature>
<dbReference type="Pfam" id="PF12174">
    <property type="entry name" value="RST"/>
    <property type="match status" value="1"/>
</dbReference>
<dbReference type="PANTHER" id="PTHR32263:SF5">
    <property type="entry name" value="INACTIVE POLY [ADP-RIBOSE] POLYMERASE SRO1-RELATED"/>
    <property type="match status" value="1"/>
</dbReference>
<feature type="domain" description="PARP catalytic" evidence="6">
    <location>
        <begin position="248"/>
        <end position="467"/>
    </location>
</feature>
<feature type="compositionally biased region" description="Polar residues" evidence="5">
    <location>
        <begin position="496"/>
        <end position="506"/>
    </location>
</feature>
<evidence type="ECO:0008006" key="10">
    <source>
        <dbReference type="Google" id="ProtNLM"/>
    </source>
</evidence>
<dbReference type="InterPro" id="IPR044964">
    <property type="entry name" value="RCD1/SRO1-5"/>
</dbReference>
<proteinExistence type="predicted"/>
<dbReference type="Gene3D" id="3.90.228.10">
    <property type="match status" value="1"/>
</dbReference>
<evidence type="ECO:0000313" key="9">
    <source>
        <dbReference type="Proteomes" id="UP000626092"/>
    </source>
</evidence>
<evidence type="ECO:0000256" key="1">
    <source>
        <dbReference type="ARBA" id="ARBA00004123"/>
    </source>
</evidence>
<evidence type="ECO:0000259" key="7">
    <source>
        <dbReference type="PROSITE" id="PS51879"/>
    </source>
</evidence>
<dbReference type="AlphaFoldDB" id="A0A834GAU1"/>
<evidence type="ECO:0000256" key="2">
    <source>
        <dbReference type="ARBA" id="ARBA00022473"/>
    </source>
</evidence>
<dbReference type="InterPro" id="IPR012317">
    <property type="entry name" value="Poly(ADP-ribose)pol_cat_dom"/>
</dbReference>
<dbReference type="PANTHER" id="PTHR32263">
    <property type="entry name" value="INACTIVE POLY [ADP-RIBOSE] POLYMERASE SRO4-RELATED"/>
    <property type="match status" value="1"/>
</dbReference>
<dbReference type="InterPro" id="IPR022003">
    <property type="entry name" value="RST"/>
</dbReference>
<dbReference type="InterPro" id="IPR057823">
    <property type="entry name" value="WWE_RCD1"/>
</dbReference>
<evidence type="ECO:0000256" key="4">
    <source>
        <dbReference type="ARBA" id="ARBA00023242"/>
    </source>
</evidence>
<dbReference type="OrthoDB" id="6133115at2759"/>
<comment type="subcellular location">
    <subcellularLocation>
        <location evidence="1">Nucleus</location>
    </subcellularLocation>
</comment>
<keyword evidence="4" id="KW-0539">Nucleus</keyword>
<dbReference type="Pfam" id="PF23467">
    <property type="entry name" value="WWE_5"/>
    <property type="match status" value="1"/>
</dbReference>